<accession>R4S1T1</accession>
<dbReference type="AlphaFoldDB" id="R4S1T1"/>
<keyword evidence="2" id="KW-0812">Transmembrane</keyword>
<keyword evidence="2" id="KW-1133">Transmembrane helix</keyword>
<keyword evidence="4" id="KW-1185">Reference proteome</keyword>
<organism evidence="3 4">
    <name type="scientific">Strawberry lethal yellows phytoplasma (CPA) str. NZSb11</name>
    <dbReference type="NCBI Taxonomy" id="980422"/>
    <lineage>
        <taxon>Bacteria</taxon>
        <taxon>Bacillati</taxon>
        <taxon>Mycoplasmatota</taxon>
        <taxon>Mollicutes</taxon>
        <taxon>Acholeplasmatales</taxon>
        <taxon>Acholeplasmataceae</taxon>
        <taxon>Candidatus Phytoplasma</taxon>
        <taxon>16SrXII (Stolbur group)</taxon>
    </lineage>
</organism>
<sequence length="137" mass="15598">MNQNRPYQGQPNQYPPNQNYPQYPGQQPNNYPNVKQTYIPDIAVQIGCIFTLIWSIPVCFFVTIFSLIILPLVLFDFFLITLIILSFKVLQGKASPTTKIILGILILPSLVPSILILVGEYKPKNYPFAPSAPFYNY</sequence>
<name>R4S1T1_PHYAS</name>
<feature type="transmembrane region" description="Helical" evidence="2">
    <location>
        <begin position="38"/>
        <end position="56"/>
    </location>
</feature>
<dbReference type="RefSeq" id="WP_015638205.1">
    <property type="nucleotide sequence ID" value="NC_021236.1"/>
</dbReference>
<evidence type="ECO:0000313" key="4">
    <source>
        <dbReference type="Proteomes" id="UP000013941"/>
    </source>
</evidence>
<feature type="transmembrane region" description="Helical" evidence="2">
    <location>
        <begin position="62"/>
        <end position="87"/>
    </location>
</feature>
<reference evidence="3 4" key="1">
    <citation type="journal article" date="2013" name="BMC Genomics">
        <title>Comparison of the complete genome sequence of two closely related isolates of 'Candidatus Phytoplasma australiense' reveals genome plasticity.</title>
        <authorList>
            <person name="Andersen M.T."/>
            <person name="Liefting L.W."/>
            <person name="Havukkala I."/>
            <person name="Beever R.E."/>
        </authorList>
    </citation>
    <scope>NUCLEOTIDE SEQUENCE [LARGE SCALE GENOMIC DNA]</scope>
    <source>
        <strain evidence="3 4">NZSb11</strain>
    </source>
</reference>
<dbReference type="Proteomes" id="UP000013941">
    <property type="component" value="Chromosome"/>
</dbReference>
<evidence type="ECO:0000256" key="2">
    <source>
        <dbReference type="SAM" id="Phobius"/>
    </source>
</evidence>
<dbReference type="HOGENOM" id="CLU_1864029_0_0_14"/>
<dbReference type="EMBL" id="CP002548">
    <property type="protein sequence ID" value="AGL90779.1"/>
    <property type="molecule type" value="Genomic_DNA"/>
</dbReference>
<gene>
    <name evidence="3" type="ORF">SLY_0864</name>
</gene>
<feature type="region of interest" description="Disordered" evidence="1">
    <location>
        <begin position="1"/>
        <end position="26"/>
    </location>
</feature>
<evidence type="ECO:0000256" key="1">
    <source>
        <dbReference type="SAM" id="MobiDB-lite"/>
    </source>
</evidence>
<dbReference type="KEGG" id="nzs:SLY_0864"/>
<protein>
    <submittedName>
        <fullName evidence="3">Uncharacterized protein</fullName>
    </submittedName>
</protein>
<proteinExistence type="predicted"/>
<evidence type="ECO:0000313" key="3">
    <source>
        <dbReference type="EMBL" id="AGL90779.1"/>
    </source>
</evidence>
<feature type="transmembrane region" description="Helical" evidence="2">
    <location>
        <begin position="99"/>
        <end position="118"/>
    </location>
</feature>
<keyword evidence="2" id="KW-0472">Membrane</keyword>